<evidence type="ECO:0000256" key="1">
    <source>
        <dbReference type="SAM" id="MobiDB-lite"/>
    </source>
</evidence>
<protein>
    <submittedName>
        <fullName evidence="2">Uncharacterized protein</fullName>
    </submittedName>
</protein>
<organism evidence="2 3">
    <name type="scientific">Eleusine coracana subsp. coracana</name>
    <dbReference type="NCBI Taxonomy" id="191504"/>
    <lineage>
        <taxon>Eukaryota</taxon>
        <taxon>Viridiplantae</taxon>
        <taxon>Streptophyta</taxon>
        <taxon>Embryophyta</taxon>
        <taxon>Tracheophyta</taxon>
        <taxon>Spermatophyta</taxon>
        <taxon>Magnoliopsida</taxon>
        <taxon>Liliopsida</taxon>
        <taxon>Poales</taxon>
        <taxon>Poaceae</taxon>
        <taxon>PACMAD clade</taxon>
        <taxon>Chloridoideae</taxon>
        <taxon>Cynodonteae</taxon>
        <taxon>Eleusininae</taxon>
        <taxon>Eleusine</taxon>
    </lineage>
</organism>
<evidence type="ECO:0000313" key="3">
    <source>
        <dbReference type="Proteomes" id="UP001054889"/>
    </source>
</evidence>
<comment type="caution">
    <text evidence="2">The sequence shown here is derived from an EMBL/GenBank/DDBJ whole genome shotgun (WGS) entry which is preliminary data.</text>
</comment>
<reference evidence="2" key="1">
    <citation type="journal article" date="2018" name="DNA Res.">
        <title>Multiple hybrid de novo genome assembly of finger millet, an orphan allotetraploid crop.</title>
        <authorList>
            <person name="Hatakeyama M."/>
            <person name="Aluri S."/>
            <person name="Balachadran M.T."/>
            <person name="Sivarajan S.R."/>
            <person name="Patrignani A."/>
            <person name="Gruter S."/>
            <person name="Poveda L."/>
            <person name="Shimizu-Inatsugi R."/>
            <person name="Baeten J."/>
            <person name="Francoijs K.J."/>
            <person name="Nataraja K.N."/>
            <person name="Reddy Y.A.N."/>
            <person name="Phadnis S."/>
            <person name="Ravikumar R.L."/>
            <person name="Schlapbach R."/>
            <person name="Sreeman S.M."/>
            <person name="Shimizu K.K."/>
        </authorList>
    </citation>
    <scope>NUCLEOTIDE SEQUENCE</scope>
</reference>
<reference evidence="2" key="2">
    <citation type="submission" date="2021-12" db="EMBL/GenBank/DDBJ databases">
        <title>Resequencing data analysis of finger millet.</title>
        <authorList>
            <person name="Hatakeyama M."/>
            <person name="Aluri S."/>
            <person name="Balachadran M.T."/>
            <person name="Sivarajan S.R."/>
            <person name="Poveda L."/>
            <person name="Shimizu-Inatsugi R."/>
            <person name="Schlapbach R."/>
            <person name="Sreeman S.M."/>
            <person name="Shimizu K.K."/>
        </authorList>
    </citation>
    <scope>NUCLEOTIDE SEQUENCE</scope>
</reference>
<dbReference type="EMBL" id="BQKI01000081">
    <property type="protein sequence ID" value="GJN29678.1"/>
    <property type="molecule type" value="Genomic_DNA"/>
</dbReference>
<accession>A0AAV5F4W4</accession>
<dbReference type="AlphaFoldDB" id="A0AAV5F4W4"/>
<sequence length="114" mass="13201">MNQGSRVVPPFRPHETEPVIAAWPRTRSDHQELAAHSSGNVPQSRPPPLCFLVPCPSAAASRCWRLERIRYGRIRLVASAPRARHLTRERERQTGRERRVFSLRRDEVSTRQSR</sequence>
<proteinExistence type="predicted"/>
<keyword evidence="3" id="KW-1185">Reference proteome</keyword>
<feature type="region of interest" description="Disordered" evidence="1">
    <location>
        <begin position="84"/>
        <end position="114"/>
    </location>
</feature>
<gene>
    <name evidence="2" type="primary">gb17928</name>
    <name evidence="2" type="ORF">PR202_gb17928</name>
</gene>
<dbReference type="Proteomes" id="UP001054889">
    <property type="component" value="Unassembled WGS sequence"/>
</dbReference>
<evidence type="ECO:0000313" key="2">
    <source>
        <dbReference type="EMBL" id="GJN29678.1"/>
    </source>
</evidence>
<feature type="region of interest" description="Disordered" evidence="1">
    <location>
        <begin position="24"/>
        <end position="47"/>
    </location>
</feature>
<name>A0AAV5F4W4_ELECO</name>
<feature type="compositionally biased region" description="Basic and acidic residues" evidence="1">
    <location>
        <begin position="86"/>
        <end position="114"/>
    </location>
</feature>